<dbReference type="RefSeq" id="WP_085475336.1">
    <property type="nucleotide sequence ID" value="NZ_FXBM01000001.1"/>
</dbReference>
<evidence type="ECO:0000256" key="3">
    <source>
        <dbReference type="ARBA" id="ARBA00012438"/>
    </source>
</evidence>
<dbReference type="PROSITE" id="PS50885">
    <property type="entry name" value="HAMP"/>
    <property type="match status" value="1"/>
</dbReference>
<dbReference type="SUPFAM" id="SSF47384">
    <property type="entry name" value="Homodimeric domain of signal transducing histidine kinase"/>
    <property type="match status" value="1"/>
</dbReference>
<dbReference type="GO" id="GO:0005524">
    <property type="term" value="F:ATP binding"/>
    <property type="evidence" value="ECO:0007669"/>
    <property type="project" value="UniProtKB-KW"/>
</dbReference>
<dbReference type="InterPro" id="IPR050736">
    <property type="entry name" value="Sensor_HK_Regulatory"/>
</dbReference>
<dbReference type="Gene3D" id="3.30.565.10">
    <property type="entry name" value="Histidine kinase-like ATPase, C-terminal domain"/>
    <property type="match status" value="1"/>
</dbReference>
<name>A0A1X7N950_9MICO</name>
<keyword evidence="5" id="KW-0597">Phosphoprotein</keyword>
<comment type="catalytic activity">
    <reaction evidence="1">
        <text>ATP + protein L-histidine = ADP + protein N-phospho-L-histidine.</text>
        <dbReference type="EC" id="2.7.13.3"/>
    </reaction>
</comment>
<dbReference type="Gene3D" id="6.10.340.10">
    <property type="match status" value="1"/>
</dbReference>
<keyword evidence="9 19" id="KW-0418">Kinase</keyword>
<sequence length="555" mass="60468">MPPARRFGAPAIRRWPRRVIRAWRSSLQFRAVAITVLLSGIAIGSTGIYLSYSISDNLFQSRLDQVTGDTSRATRAAQGYLDAATVSTRQDMEEVMSSVRTAVRDNSSSALIAIVRSPDQEPSSLAPQDIYNRELQDGVISDELRGRVQAGPEGQYWQSVTLDASGEEQPGILVGSTLELPSSAGRYELYIGYSLADAERTLQFVQQVLNVAGILLILLIGAVSWVVVRIVVAPVRVAAETSQRLAAGDFDVRIPEKGQDVIATLARSFNGMADSLQDQISELATLSRVQQRFVSDVSHELRTPLTTMKLAGDVLFDQRDAFPPVAERTVELLHGQIGRFESLLADLLEISRHDAGSAELELEPVNLVRLAGEEIEGMSGIAEANGSVLTLSAPGGYFDADMDARRIRRIVRNLLGNAIEHGDGREIVVTVDSNATAVALAVRDYGHGMSSEEVVRVFDRFWRADPSRRRTLGGTGLGLSIAQEDTMLHHGWLQVWSMPDRGACFRLTIPRRRGERIDSSPLPLPPIDAGEQAFTGPIVMPPLPTPDTADRGALS</sequence>
<dbReference type="SUPFAM" id="SSF55874">
    <property type="entry name" value="ATPase domain of HSP90 chaperone/DNA topoisomerase II/histidine kinase"/>
    <property type="match status" value="1"/>
</dbReference>
<evidence type="ECO:0000256" key="5">
    <source>
        <dbReference type="ARBA" id="ARBA00022553"/>
    </source>
</evidence>
<evidence type="ECO:0000256" key="2">
    <source>
        <dbReference type="ARBA" id="ARBA00004651"/>
    </source>
</evidence>
<dbReference type="Pfam" id="PF00672">
    <property type="entry name" value="HAMP"/>
    <property type="match status" value="1"/>
</dbReference>
<keyword evidence="11 16" id="KW-1133">Transmembrane helix</keyword>
<dbReference type="Pfam" id="PF00512">
    <property type="entry name" value="HisKA"/>
    <property type="match status" value="1"/>
</dbReference>
<dbReference type="Gene3D" id="1.10.287.130">
    <property type="match status" value="1"/>
</dbReference>
<dbReference type="FunFam" id="1.10.287.130:FF:000010">
    <property type="entry name" value="Two-component sensor histidine kinase"/>
    <property type="match status" value="1"/>
</dbReference>
<feature type="region of interest" description="Disordered" evidence="15">
    <location>
        <begin position="533"/>
        <end position="555"/>
    </location>
</feature>
<dbReference type="SMART" id="SM00387">
    <property type="entry name" value="HATPase_c"/>
    <property type="match status" value="1"/>
</dbReference>
<keyword evidence="12" id="KW-0902">Two-component regulatory system</keyword>
<dbReference type="CDD" id="cd06225">
    <property type="entry name" value="HAMP"/>
    <property type="match status" value="1"/>
</dbReference>
<evidence type="ECO:0000256" key="9">
    <source>
        <dbReference type="ARBA" id="ARBA00022777"/>
    </source>
</evidence>
<keyword evidence="6" id="KW-0808">Transferase</keyword>
<dbReference type="GO" id="GO:0005886">
    <property type="term" value="C:plasma membrane"/>
    <property type="evidence" value="ECO:0007669"/>
    <property type="project" value="UniProtKB-SubCell"/>
</dbReference>
<dbReference type="InterPro" id="IPR003660">
    <property type="entry name" value="HAMP_dom"/>
</dbReference>
<evidence type="ECO:0000313" key="20">
    <source>
        <dbReference type="Proteomes" id="UP000193711"/>
    </source>
</evidence>
<dbReference type="InterPro" id="IPR003661">
    <property type="entry name" value="HisK_dim/P_dom"/>
</dbReference>
<protein>
    <recommendedName>
        <fullName evidence="14">Sensor histidine kinase MtrB</fullName>
        <ecNumber evidence="3">2.7.13.3</ecNumber>
    </recommendedName>
</protein>
<dbReference type="EC" id="2.7.13.3" evidence="3"/>
<dbReference type="InterPro" id="IPR036097">
    <property type="entry name" value="HisK_dim/P_sf"/>
</dbReference>
<dbReference type="EMBL" id="FXBM01000001">
    <property type="protein sequence ID" value="SMH33499.1"/>
    <property type="molecule type" value="Genomic_DNA"/>
</dbReference>
<dbReference type="SUPFAM" id="SSF158472">
    <property type="entry name" value="HAMP domain-like"/>
    <property type="match status" value="1"/>
</dbReference>
<dbReference type="PANTHER" id="PTHR43711:SF1">
    <property type="entry name" value="HISTIDINE KINASE 1"/>
    <property type="match status" value="1"/>
</dbReference>
<evidence type="ECO:0000256" key="1">
    <source>
        <dbReference type="ARBA" id="ARBA00000085"/>
    </source>
</evidence>
<evidence type="ECO:0000256" key="12">
    <source>
        <dbReference type="ARBA" id="ARBA00023012"/>
    </source>
</evidence>
<evidence type="ECO:0000256" key="4">
    <source>
        <dbReference type="ARBA" id="ARBA00022475"/>
    </source>
</evidence>
<dbReference type="Proteomes" id="UP000193711">
    <property type="component" value="Unassembled WGS sequence"/>
</dbReference>
<gene>
    <name evidence="19" type="ORF">SAMN06295885_0877</name>
</gene>
<evidence type="ECO:0000256" key="15">
    <source>
        <dbReference type="SAM" id="MobiDB-lite"/>
    </source>
</evidence>
<reference evidence="20" key="1">
    <citation type="submission" date="2017-04" db="EMBL/GenBank/DDBJ databases">
        <authorList>
            <person name="Varghese N."/>
            <person name="Submissions S."/>
        </authorList>
    </citation>
    <scope>NUCLEOTIDE SEQUENCE [LARGE SCALE GENOMIC DNA]</scope>
    <source>
        <strain evidence="20">VKM Ac-2121</strain>
    </source>
</reference>
<feature type="domain" description="Histidine kinase" evidence="17">
    <location>
        <begin position="296"/>
        <end position="513"/>
    </location>
</feature>
<evidence type="ECO:0000256" key="16">
    <source>
        <dbReference type="SAM" id="Phobius"/>
    </source>
</evidence>
<evidence type="ECO:0000256" key="10">
    <source>
        <dbReference type="ARBA" id="ARBA00022840"/>
    </source>
</evidence>
<evidence type="ECO:0000313" key="19">
    <source>
        <dbReference type="EMBL" id="SMH33499.1"/>
    </source>
</evidence>
<keyword evidence="20" id="KW-1185">Reference proteome</keyword>
<dbReference type="SMART" id="SM00304">
    <property type="entry name" value="HAMP"/>
    <property type="match status" value="1"/>
</dbReference>
<evidence type="ECO:0000256" key="13">
    <source>
        <dbReference type="ARBA" id="ARBA00023136"/>
    </source>
</evidence>
<evidence type="ECO:0000256" key="11">
    <source>
        <dbReference type="ARBA" id="ARBA00022989"/>
    </source>
</evidence>
<evidence type="ECO:0000259" key="17">
    <source>
        <dbReference type="PROSITE" id="PS50109"/>
    </source>
</evidence>
<comment type="subcellular location">
    <subcellularLocation>
        <location evidence="2">Cell membrane</location>
        <topology evidence="2">Multi-pass membrane protein</topology>
    </subcellularLocation>
</comment>
<dbReference type="PRINTS" id="PR00344">
    <property type="entry name" value="BCTRLSENSOR"/>
</dbReference>
<dbReference type="CDD" id="cd00082">
    <property type="entry name" value="HisKA"/>
    <property type="match status" value="1"/>
</dbReference>
<feature type="transmembrane region" description="Helical" evidence="16">
    <location>
        <begin position="31"/>
        <end position="52"/>
    </location>
</feature>
<dbReference type="InterPro" id="IPR004358">
    <property type="entry name" value="Sig_transdc_His_kin-like_C"/>
</dbReference>
<proteinExistence type="predicted"/>
<keyword evidence="7 16" id="KW-0812">Transmembrane</keyword>
<evidence type="ECO:0000256" key="6">
    <source>
        <dbReference type="ARBA" id="ARBA00022679"/>
    </source>
</evidence>
<dbReference type="InterPro" id="IPR005467">
    <property type="entry name" value="His_kinase_dom"/>
</dbReference>
<evidence type="ECO:0000256" key="7">
    <source>
        <dbReference type="ARBA" id="ARBA00022692"/>
    </source>
</evidence>
<accession>A0A1X7N950</accession>
<evidence type="ECO:0000259" key="18">
    <source>
        <dbReference type="PROSITE" id="PS50885"/>
    </source>
</evidence>
<dbReference type="AlphaFoldDB" id="A0A1X7N950"/>
<feature type="domain" description="HAMP" evidence="18">
    <location>
        <begin position="229"/>
        <end position="281"/>
    </location>
</feature>
<keyword evidence="10" id="KW-0067">ATP-binding</keyword>
<feature type="transmembrane region" description="Helical" evidence="16">
    <location>
        <begin position="208"/>
        <end position="228"/>
    </location>
</feature>
<dbReference type="PROSITE" id="PS50109">
    <property type="entry name" value="HIS_KIN"/>
    <property type="match status" value="1"/>
</dbReference>
<dbReference type="FunFam" id="3.30.565.10:FF:000013">
    <property type="entry name" value="Two-component sensor histidine kinase"/>
    <property type="match status" value="1"/>
</dbReference>
<dbReference type="InterPro" id="IPR003594">
    <property type="entry name" value="HATPase_dom"/>
</dbReference>
<dbReference type="NCBIfam" id="NF040691">
    <property type="entry name" value="MtrAB_MtrB"/>
    <property type="match status" value="1"/>
</dbReference>
<dbReference type="Pfam" id="PF02518">
    <property type="entry name" value="HATPase_c"/>
    <property type="match status" value="1"/>
</dbReference>
<dbReference type="PANTHER" id="PTHR43711">
    <property type="entry name" value="TWO-COMPONENT HISTIDINE KINASE"/>
    <property type="match status" value="1"/>
</dbReference>
<keyword evidence="13 16" id="KW-0472">Membrane</keyword>
<evidence type="ECO:0000256" key="8">
    <source>
        <dbReference type="ARBA" id="ARBA00022741"/>
    </source>
</evidence>
<keyword evidence="4" id="KW-1003">Cell membrane</keyword>
<dbReference type="InterPro" id="IPR036890">
    <property type="entry name" value="HATPase_C_sf"/>
</dbReference>
<dbReference type="GO" id="GO:0000155">
    <property type="term" value="F:phosphorelay sensor kinase activity"/>
    <property type="evidence" value="ECO:0007669"/>
    <property type="project" value="InterPro"/>
</dbReference>
<evidence type="ECO:0000256" key="14">
    <source>
        <dbReference type="ARBA" id="ARBA00035305"/>
    </source>
</evidence>
<dbReference type="STRING" id="1891671.SAMN06295885_0877"/>
<organism evidence="19 20">
    <name type="scientific">Rathayibacter oskolensis</name>
    <dbReference type="NCBI Taxonomy" id="1891671"/>
    <lineage>
        <taxon>Bacteria</taxon>
        <taxon>Bacillati</taxon>
        <taxon>Actinomycetota</taxon>
        <taxon>Actinomycetes</taxon>
        <taxon>Micrococcales</taxon>
        <taxon>Microbacteriaceae</taxon>
        <taxon>Rathayibacter</taxon>
    </lineage>
</organism>
<keyword evidence="8" id="KW-0547">Nucleotide-binding</keyword>
<dbReference type="InterPro" id="IPR047669">
    <property type="entry name" value="MtrAB_MtrB"/>
</dbReference>
<dbReference type="SMART" id="SM00388">
    <property type="entry name" value="HisKA"/>
    <property type="match status" value="1"/>
</dbReference>